<evidence type="ECO:0000256" key="5">
    <source>
        <dbReference type="ARBA" id="ARBA00033464"/>
    </source>
</evidence>
<accession>A0A022XHL7</accession>
<organism evidence="9 10">
    <name type="scientific">Trichophyton soudanense CBS 452.61</name>
    <dbReference type="NCBI Taxonomy" id="1215331"/>
    <lineage>
        <taxon>Eukaryota</taxon>
        <taxon>Fungi</taxon>
        <taxon>Dikarya</taxon>
        <taxon>Ascomycota</taxon>
        <taxon>Pezizomycotina</taxon>
        <taxon>Eurotiomycetes</taxon>
        <taxon>Eurotiomycetidae</taxon>
        <taxon>Onygenales</taxon>
        <taxon>Arthrodermataceae</taxon>
        <taxon>Trichophyton</taxon>
    </lineage>
</organism>
<dbReference type="PANTHER" id="PTHR13383:SF11">
    <property type="entry name" value="RIBONUCLEASE H2 SUBUNIT B"/>
    <property type="match status" value="1"/>
</dbReference>
<sequence>MKTRAGSGKAPAPADDGAMAKPAAEPPKFYTTLILPSDASEDARFIQLQDPRTSRLSRYYFCPKLGVFEFTSVSPPTTTPRSFLFVNSTYGETQRKDVGSKGQPAGENGFTSKTGQLHVATPVDIMFFILPIIVPSSHSSERTFFQPLDDIIDANEDISPHLRKVLYTAEFRKTVERRMASVCETIDGDSMMFKFSEKKLVEELLAKAEMMVKNGLPPSLEARFVHQALEPPMVSVSKISSTQSGDETNDNEKDTQPTQNTIDPQTVSEMATTQTLLSTNPTEPADSQEEISVPRPNYSPEIAHLMRLRAALSFIQSSYLQPNLSIRVSDALSSSVSPKDFTALDEYLQNLAKLRAEAQASRAMYDMSRRKRGYEDDETAEEVAEKKRKAQEEEKKKKASMSRGVRDLKKVNTSGMQKLSSFFAKAPAKK</sequence>
<dbReference type="HOGENOM" id="CLU_057573_0_0_1"/>
<dbReference type="Gene3D" id="1.10.20.120">
    <property type="match status" value="1"/>
</dbReference>
<dbReference type="InterPro" id="IPR041195">
    <property type="entry name" value="Rnh202_N"/>
</dbReference>
<comment type="subcellular location">
    <subcellularLocation>
        <location evidence="1">Nucleus</location>
    </subcellularLocation>
</comment>
<feature type="region of interest" description="Disordered" evidence="6">
    <location>
        <begin position="94"/>
        <end position="113"/>
    </location>
</feature>
<protein>
    <recommendedName>
        <fullName evidence="2">Ribonuclease H2 subunit B</fullName>
    </recommendedName>
    <alternativeName>
        <fullName evidence="5">Ribonuclease HI subunit B</fullName>
    </alternativeName>
</protein>
<evidence type="ECO:0000313" key="10">
    <source>
        <dbReference type="Proteomes" id="UP000023623"/>
    </source>
</evidence>
<evidence type="ECO:0000256" key="6">
    <source>
        <dbReference type="SAM" id="MobiDB-lite"/>
    </source>
</evidence>
<dbReference type="PANTHER" id="PTHR13383">
    <property type="entry name" value="RIBONUCLEASE H2 SUBUNIT B"/>
    <property type="match status" value="1"/>
</dbReference>
<dbReference type="CDD" id="cd09270">
    <property type="entry name" value="RNase_H2-B"/>
    <property type="match status" value="1"/>
</dbReference>
<keyword evidence="3" id="KW-0539">Nucleus</keyword>
<comment type="function">
    <text evidence="4">Non catalytic subunit of RNase H2, an endonuclease that specifically degrades the RNA of RNA:DNA hybrids. Participates in DNA replication, possibly by mediating the removal of lagging-strand Okazaki fragment RNA primers during DNA replication. Mediates the excision of single ribonucleotides from DNA:RNA duplexes.</text>
</comment>
<name>A0A022XHL7_TRISD</name>
<feature type="domain" description="Rnh202 triple barrel" evidence="8">
    <location>
        <begin position="34"/>
        <end position="124"/>
    </location>
</feature>
<reference evidence="9 10" key="1">
    <citation type="submission" date="2014-02" db="EMBL/GenBank/DDBJ databases">
        <title>The Genome Sequence of Trichophyton rubrum (morphotype soudanense) CBS 452.61.</title>
        <authorList>
            <consortium name="The Broad Institute Genomics Platform"/>
            <person name="Cuomo C.A."/>
            <person name="White T.C."/>
            <person name="Graser Y."/>
            <person name="Martinez-Rossi N."/>
            <person name="Heitman J."/>
            <person name="Young S.K."/>
            <person name="Zeng Q."/>
            <person name="Gargeya S."/>
            <person name="Abouelleil A."/>
            <person name="Alvarado L."/>
            <person name="Chapman S.B."/>
            <person name="Gainer-Dewar J."/>
            <person name="Goldberg J."/>
            <person name="Griggs A."/>
            <person name="Gujja S."/>
            <person name="Hansen M."/>
            <person name="Howarth C."/>
            <person name="Imamovic A."/>
            <person name="Larimer J."/>
            <person name="Martinez D."/>
            <person name="Murphy C."/>
            <person name="Pearson M.D."/>
            <person name="Persinoti G."/>
            <person name="Poon T."/>
            <person name="Priest M."/>
            <person name="Roberts A.D."/>
            <person name="Saif S."/>
            <person name="Shea T.D."/>
            <person name="Sykes S.N."/>
            <person name="Wortman J."/>
            <person name="Nusbaum C."/>
            <person name="Birren B."/>
        </authorList>
    </citation>
    <scope>NUCLEOTIDE SEQUENCE [LARGE SCALE GENOMIC DNA]</scope>
    <source>
        <strain evidence="9 10">CBS 452.61</strain>
    </source>
</reference>
<dbReference type="GO" id="GO:0032299">
    <property type="term" value="C:ribonuclease H2 complex"/>
    <property type="evidence" value="ECO:0007669"/>
    <property type="project" value="InterPro"/>
</dbReference>
<dbReference type="EMBL" id="KK208923">
    <property type="protein sequence ID" value="EZF69858.1"/>
    <property type="molecule type" value="Genomic_DNA"/>
</dbReference>
<dbReference type="AlphaFoldDB" id="A0A022XHL7"/>
<dbReference type="GO" id="GO:0005654">
    <property type="term" value="C:nucleoplasm"/>
    <property type="evidence" value="ECO:0007669"/>
    <property type="project" value="TreeGrafter"/>
</dbReference>
<evidence type="ECO:0000313" key="9">
    <source>
        <dbReference type="EMBL" id="EZF69858.1"/>
    </source>
</evidence>
<dbReference type="InterPro" id="IPR040456">
    <property type="entry name" value="RNase_H2_suB"/>
</dbReference>
<dbReference type="Proteomes" id="UP000023623">
    <property type="component" value="Unassembled WGS sequence"/>
</dbReference>
<evidence type="ECO:0000256" key="1">
    <source>
        <dbReference type="ARBA" id="ARBA00004123"/>
    </source>
</evidence>
<feature type="region of interest" description="Disordered" evidence="6">
    <location>
        <begin position="238"/>
        <end position="267"/>
    </location>
</feature>
<feature type="domain" description="Ribonuclease H2 subunit B wHTH" evidence="7">
    <location>
        <begin position="127"/>
        <end position="327"/>
    </location>
</feature>
<dbReference type="Pfam" id="PF09468">
    <property type="entry name" value="RNase_H2-Ydr279"/>
    <property type="match status" value="1"/>
</dbReference>
<evidence type="ECO:0000259" key="8">
    <source>
        <dbReference type="Pfam" id="PF17745"/>
    </source>
</evidence>
<feature type="compositionally biased region" description="Polar residues" evidence="6">
    <location>
        <begin position="256"/>
        <end position="267"/>
    </location>
</feature>
<dbReference type="GO" id="GO:0006401">
    <property type="term" value="P:RNA catabolic process"/>
    <property type="evidence" value="ECO:0007669"/>
    <property type="project" value="TreeGrafter"/>
</dbReference>
<evidence type="ECO:0000256" key="4">
    <source>
        <dbReference type="ARBA" id="ARBA00024778"/>
    </source>
</evidence>
<dbReference type="InterPro" id="IPR019024">
    <property type="entry name" value="RNase_H2_suB_wHTH"/>
</dbReference>
<keyword evidence="10" id="KW-1185">Reference proteome</keyword>
<gene>
    <name evidence="9" type="ORF">H105_07712</name>
</gene>
<feature type="region of interest" description="Disordered" evidence="6">
    <location>
        <begin position="1"/>
        <end position="22"/>
    </location>
</feature>
<evidence type="ECO:0000256" key="3">
    <source>
        <dbReference type="ARBA" id="ARBA00023242"/>
    </source>
</evidence>
<evidence type="ECO:0000256" key="2">
    <source>
        <dbReference type="ARBA" id="ARBA00019062"/>
    </source>
</evidence>
<feature type="region of interest" description="Disordered" evidence="6">
    <location>
        <begin position="369"/>
        <end position="410"/>
    </location>
</feature>
<evidence type="ECO:0000259" key="7">
    <source>
        <dbReference type="Pfam" id="PF09468"/>
    </source>
</evidence>
<dbReference type="OrthoDB" id="29098at2759"/>
<dbReference type="Pfam" id="PF17745">
    <property type="entry name" value="Ydr279_N"/>
    <property type="match status" value="1"/>
</dbReference>
<proteinExistence type="predicted"/>